<dbReference type="PANTHER" id="PTHR43034:SF2">
    <property type="entry name" value="ION-TRANSLOCATING OXIDOREDUCTASE COMPLEX SUBUNIT C"/>
    <property type="match status" value="1"/>
</dbReference>
<dbReference type="SUPFAM" id="SSF142019">
    <property type="entry name" value="Nqo1 FMN-binding domain-like"/>
    <property type="match status" value="1"/>
</dbReference>
<organism evidence="10 11">
    <name type="scientific">Clostridium perfringens</name>
    <dbReference type="NCBI Taxonomy" id="1502"/>
    <lineage>
        <taxon>Bacteria</taxon>
        <taxon>Bacillati</taxon>
        <taxon>Bacillota</taxon>
        <taxon>Clostridia</taxon>
        <taxon>Eubacteriales</taxon>
        <taxon>Clostridiaceae</taxon>
        <taxon>Clostridium</taxon>
    </lineage>
</organism>
<feature type="binding site" evidence="8">
    <location>
        <position position="412"/>
    </location>
    <ligand>
        <name>[4Fe-4S] cluster</name>
        <dbReference type="ChEBI" id="CHEBI:49883"/>
        <label>2</label>
    </ligand>
</feature>
<evidence type="ECO:0000313" key="10">
    <source>
        <dbReference type="EMBL" id="KXA11724.1"/>
    </source>
</evidence>
<dbReference type="AlphaFoldDB" id="A0A133N607"/>
<dbReference type="PROSITE" id="PS51379">
    <property type="entry name" value="4FE4S_FER_2"/>
    <property type="match status" value="2"/>
</dbReference>
<evidence type="ECO:0000313" key="11">
    <source>
        <dbReference type="Proteomes" id="UP000070646"/>
    </source>
</evidence>
<evidence type="ECO:0000256" key="5">
    <source>
        <dbReference type="ARBA" id="ARBA00022982"/>
    </source>
</evidence>
<comment type="subcellular location">
    <subcellularLocation>
        <location evidence="8">Cell membrane</location>
        <topology evidence="8">Peripheral membrane protein</topology>
    </subcellularLocation>
</comment>
<keyword evidence="3 8" id="KW-0479">Metal-binding</keyword>
<dbReference type="Gene3D" id="3.10.20.600">
    <property type="match status" value="1"/>
</dbReference>
<keyword evidence="7 8" id="KW-0411">Iron-sulfur</keyword>
<comment type="function">
    <text evidence="8">Part of a membrane-bound complex that couples electron transfer with translocation of ions across the membrane.</text>
</comment>
<dbReference type="NCBIfam" id="TIGR01945">
    <property type="entry name" value="rnfC"/>
    <property type="match status" value="1"/>
</dbReference>
<dbReference type="InterPro" id="IPR017896">
    <property type="entry name" value="4Fe4S_Fe-S-bd"/>
</dbReference>
<evidence type="ECO:0000256" key="2">
    <source>
        <dbReference type="ARBA" id="ARBA00022485"/>
    </source>
</evidence>
<feature type="binding site" evidence="8">
    <location>
        <position position="380"/>
    </location>
    <ligand>
        <name>[4Fe-4S] cluster</name>
        <dbReference type="ChEBI" id="CHEBI:49883"/>
        <label>2</label>
    </ligand>
</feature>
<dbReference type="InterPro" id="IPR017900">
    <property type="entry name" value="4Fe4S_Fe_S_CS"/>
</dbReference>
<reference evidence="10 11" key="1">
    <citation type="submission" date="2016-01" db="EMBL/GenBank/DDBJ databases">
        <authorList>
            <person name="Oliw E.H."/>
        </authorList>
    </citation>
    <scope>NUCLEOTIDE SEQUENCE [LARGE SCALE GENOMIC DNA]</scope>
    <source>
        <strain evidence="10 11">MJR7757A</strain>
    </source>
</reference>
<feature type="domain" description="4Fe-4S ferredoxin-type" evidence="9">
    <location>
        <begin position="399"/>
        <end position="429"/>
    </location>
</feature>
<gene>
    <name evidence="8" type="primary">rnfC</name>
    <name evidence="10" type="ORF">HMPREF3222_01692</name>
</gene>
<keyword evidence="8" id="KW-1003">Cell membrane</keyword>
<keyword evidence="8" id="KW-1278">Translocase</keyword>
<comment type="cofactor">
    <cofactor evidence="8">
        <name>[4Fe-4S] cluster</name>
        <dbReference type="ChEBI" id="CHEBI:49883"/>
    </cofactor>
    <text evidence="8">Binds 2 [4Fe-4S] clusters per subunit.</text>
</comment>
<protein>
    <recommendedName>
        <fullName evidence="8">Ion-translocating oxidoreductase complex subunit C</fullName>
        <ecNumber evidence="8">7.-.-.-</ecNumber>
    </recommendedName>
    <alternativeName>
        <fullName evidence="8">Rnf electron transport complex subunit C</fullName>
    </alternativeName>
</protein>
<evidence type="ECO:0000256" key="4">
    <source>
        <dbReference type="ARBA" id="ARBA00022737"/>
    </source>
</evidence>
<comment type="subunit">
    <text evidence="8">The complex is composed of six subunits: RnfA, RnfB, RnfC, RnfD, RnfE and RnfG.</text>
</comment>
<dbReference type="SUPFAM" id="SSF46548">
    <property type="entry name" value="alpha-helical ferredoxin"/>
    <property type="match status" value="1"/>
</dbReference>
<dbReference type="InterPro" id="IPR019554">
    <property type="entry name" value="Soluble_ligand-bd"/>
</dbReference>
<feature type="binding site" evidence="8">
    <location>
        <position position="419"/>
    </location>
    <ligand>
        <name>[4Fe-4S] cluster</name>
        <dbReference type="ChEBI" id="CHEBI:49883"/>
        <label>1</label>
    </ligand>
</feature>
<dbReference type="PATRIC" id="fig|1502.174.peg.1708"/>
<feature type="domain" description="4Fe-4S ferredoxin-type" evidence="9">
    <location>
        <begin position="360"/>
        <end position="390"/>
    </location>
</feature>
<dbReference type="EMBL" id="LRPU01000082">
    <property type="protein sequence ID" value="KXA11724.1"/>
    <property type="molecule type" value="Genomic_DNA"/>
</dbReference>
<feature type="binding site" evidence="8">
    <location>
        <position position="415"/>
    </location>
    <ligand>
        <name>[4Fe-4S] cluster</name>
        <dbReference type="ChEBI" id="CHEBI:49883"/>
        <label>2</label>
    </ligand>
</feature>
<dbReference type="InterPro" id="IPR010208">
    <property type="entry name" value="Ion_transpt_RnfC/RsxC"/>
</dbReference>
<evidence type="ECO:0000256" key="1">
    <source>
        <dbReference type="ARBA" id="ARBA00022448"/>
    </source>
</evidence>
<dbReference type="InterPro" id="IPR037225">
    <property type="entry name" value="Nuo51_FMN-bd_sf"/>
</dbReference>
<dbReference type="Gene3D" id="3.30.70.20">
    <property type="match status" value="1"/>
</dbReference>
<sequence>MKGCVYMSLFTFKKGLHLPYNKELTKDKSIEVFEPKKELIFPLSQHIGAPCEPIVKIGQKVLVNEKIADSSAFVSAPIHSSVSGTVKDIREIQSMNGSNVKAIIIENDSKYEKSPRENPKYSSELSLKDVVNLVKDYGIVGLGGATFPCHVKLNVPEDKEIEYIIINAAECEPYLTCDHRVMLEYTKEIVGGLKILLELFPKALIYIGIEDNKLNAIDKFKSILGEEARIKVMPLKTKYPQGSEKHLIYALTKLQVPSGKLPLDVGCIVHNVSTIYQLYNSLINGLPLTERVVTVTGDTIRFPKNVRVKIGTPVKDIIEFCGGFINKPSKIILGGPMMGVAINSLDLPITKGTSGILCLSKVDTSPKSHCIRCGKCLNSCPMNLIPQKLNELALKNKLDEFQYFGGMDCIECGCCTFSCPAKISIVHNIRNAKKSLRNKSKK</sequence>
<feature type="binding site" evidence="8">
    <location>
        <position position="373"/>
    </location>
    <ligand>
        <name>[4Fe-4S] cluster</name>
        <dbReference type="ChEBI" id="CHEBI:49883"/>
        <label>1</label>
    </ligand>
</feature>
<proteinExistence type="inferred from homology"/>
<dbReference type="EC" id="7.-.-.-" evidence="8"/>
<dbReference type="NCBIfam" id="NF003454">
    <property type="entry name" value="PRK05035.1"/>
    <property type="match status" value="1"/>
</dbReference>
<feature type="binding site" evidence="8">
    <location>
        <position position="376"/>
    </location>
    <ligand>
        <name>[4Fe-4S] cluster</name>
        <dbReference type="ChEBI" id="CHEBI:49883"/>
        <label>1</label>
    </ligand>
</feature>
<evidence type="ECO:0000259" key="9">
    <source>
        <dbReference type="PROSITE" id="PS51379"/>
    </source>
</evidence>
<keyword evidence="4 8" id="KW-0677">Repeat</keyword>
<dbReference type="GO" id="GO:0005886">
    <property type="term" value="C:plasma membrane"/>
    <property type="evidence" value="ECO:0007669"/>
    <property type="project" value="UniProtKB-SubCell"/>
</dbReference>
<keyword evidence="5 8" id="KW-0249">Electron transport</keyword>
<evidence type="ECO:0000256" key="7">
    <source>
        <dbReference type="ARBA" id="ARBA00023014"/>
    </source>
</evidence>
<dbReference type="Pfam" id="PF01512">
    <property type="entry name" value="Complex1_51K"/>
    <property type="match status" value="1"/>
</dbReference>
<dbReference type="Gene3D" id="3.40.50.11540">
    <property type="entry name" value="NADH-ubiquinone oxidoreductase 51kDa subunit"/>
    <property type="match status" value="1"/>
</dbReference>
<keyword evidence="1 8" id="KW-0813">Transport</keyword>
<dbReference type="GO" id="GO:0051539">
    <property type="term" value="F:4 iron, 4 sulfur cluster binding"/>
    <property type="evidence" value="ECO:0007669"/>
    <property type="project" value="UniProtKB-KW"/>
</dbReference>
<dbReference type="Pfam" id="PF10531">
    <property type="entry name" value="SLBB"/>
    <property type="match status" value="1"/>
</dbReference>
<evidence type="ECO:0000256" key="8">
    <source>
        <dbReference type="HAMAP-Rule" id="MF_00461"/>
    </source>
</evidence>
<comment type="caution">
    <text evidence="10">The sequence shown here is derived from an EMBL/GenBank/DDBJ whole genome shotgun (WGS) entry which is preliminary data.</text>
</comment>
<accession>A0A133N607</accession>
<dbReference type="Pfam" id="PF12838">
    <property type="entry name" value="Fer4_7"/>
    <property type="match status" value="1"/>
</dbReference>
<keyword evidence="2 8" id="KW-0004">4Fe-4S</keyword>
<feature type="binding site" evidence="8">
    <location>
        <position position="370"/>
    </location>
    <ligand>
        <name>[4Fe-4S] cluster</name>
        <dbReference type="ChEBI" id="CHEBI:49883"/>
        <label>1</label>
    </ligand>
</feature>
<dbReference type="PROSITE" id="PS00198">
    <property type="entry name" value="4FE4S_FER_1"/>
    <property type="match status" value="1"/>
</dbReference>
<evidence type="ECO:0000256" key="6">
    <source>
        <dbReference type="ARBA" id="ARBA00023004"/>
    </source>
</evidence>
<keyword evidence="6 8" id="KW-0408">Iron</keyword>
<dbReference type="GO" id="GO:0009055">
    <property type="term" value="F:electron transfer activity"/>
    <property type="evidence" value="ECO:0007669"/>
    <property type="project" value="InterPro"/>
</dbReference>
<dbReference type="Proteomes" id="UP000070646">
    <property type="component" value="Unassembled WGS sequence"/>
</dbReference>
<dbReference type="InterPro" id="IPR011538">
    <property type="entry name" value="Nuo51_FMN-bd"/>
</dbReference>
<dbReference type="GO" id="GO:0046872">
    <property type="term" value="F:metal ion binding"/>
    <property type="evidence" value="ECO:0007669"/>
    <property type="project" value="UniProtKB-KW"/>
</dbReference>
<name>A0A133N607_CLOPF</name>
<dbReference type="GO" id="GO:0022900">
    <property type="term" value="P:electron transport chain"/>
    <property type="evidence" value="ECO:0007669"/>
    <property type="project" value="UniProtKB-UniRule"/>
</dbReference>
<dbReference type="HAMAP" id="MF_00461">
    <property type="entry name" value="RsxC_RnfC"/>
    <property type="match status" value="1"/>
</dbReference>
<comment type="similarity">
    <text evidence="8">Belongs to the 4Fe4S bacterial-type ferredoxin family. RnfC subfamily.</text>
</comment>
<keyword evidence="8" id="KW-0472">Membrane</keyword>
<dbReference type="InterPro" id="IPR026902">
    <property type="entry name" value="RnfC_N"/>
</dbReference>
<dbReference type="PANTHER" id="PTHR43034">
    <property type="entry name" value="ION-TRANSLOCATING OXIDOREDUCTASE COMPLEX SUBUNIT C"/>
    <property type="match status" value="1"/>
</dbReference>
<dbReference type="Pfam" id="PF13375">
    <property type="entry name" value="RnfC_N"/>
    <property type="match status" value="1"/>
</dbReference>
<evidence type="ECO:0000256" key="3">
    <source>
        <dbReference type="ARBA" id="ARBA00022723"/>
    </source>
</evidence>
<feature type="binding site" evidence="8">
    <location>
        <position position="409"/>
    </location>
    <ligand>
        <name>[4Fe-4S] cluster</name>
        <dbReference type="ChEBI" id="CHEBI:49883"/>
        <label>2</label>
    </ligand>
</feature>